<accession>A0A3B0QUQ0</accession>
<feature type="domain" description="Transferrin-binding protein B C-lobe/N-lobe beta-barrel" evidence="1">
    <location>
        <begin position="287"/>
        <end position="389"/>
    </location>
</feature>
<dbReference type="Pfam" id="PF01298">
    <property type="entry name" value="TbpB_B_D"/>
    <property type="match status" value="1"/>
</dbReference>
<gene>
    <name evidence="2" type="ORF">MNBD_DELTA01-220</name>
</gene>
<name>A0A3B0QUQ0_9ZZZZ</name>
<protein>
    <recommendedName>
        <fullName evidence="1">Transferrin-binding protein B C-lobe/N-lobe beta-barrel domain-containing protein</fullName>
    </recommendedName>
</protein>
<dbReference type="Gene3D" id="2.40.160.90">
    <property type="match status" value="1"/>
</dbReference>
<dbReference type="AlphaFoldDB" id="A0A3B0QUQ0"/>
<sequence length="411" mass="43858">MKLIKNKKNKNRLKKGLIFAGLAGASIALLSQPALAAKGGKQYHEDEWKKTKTYGNTVIAEDSASDWGPWQQFIQPAAGPIAIAPMPGMRTDGSNYYRPESVEEYSPKYTLDEKKPVVDDPCQGGDWCGYMAYRSTNVIPPNGDLKPETTYERGGPVPTRLTMGFTMPDGAEGDGTVTYALTRLTDGDLNDIAGEYYNSGDIPVTFYGSRAHFHGTDDPEFYANNYSSNDQYTYGPSEYQWYGNDDARWGTSTDPDWTGGPFVAGNTTPLADMATRGEMAGTINFNGMAAGGADVTMNVDFAGATWDGSWNNGADSGTIAQHTDSSTGIDYITGRVGFNAAGSITGADFRGAATGASDGDVTGTVVGNFFGADAETLGGITDITKTVTGKYDDARNVDVFVACEGGCRETR</sequence>
<proteinExistence type="predicted"/>
<organism evidence="2">
    <name type="scientific">hydrothermal vent metagenome</name>
    <dbReference type="NCBI Taxonomy" id="652676"/>
    <lineage>
        <taxon>unclassified sequences</taxon>
        <taxon>metagenomes</taxon>
        <taxon>ecological metagenomes</taxon>
    </lineage>
</organism>
<evidence type="ECO:0000313" key="2">
    <source>
        <dbReference type="EMBL" id="VAV85120.1"/>
    </source>
</evidence>
<dbReference type="SUPFAM" id="SSF56925">
    <property type="entry name" value="OMPA-like"/>
    <property type="match status" value="1"/>
</dbReference>
<dbReference type="EMBL" id="UOEA01000081">
    <property type="protein sequence ID" value="VAV85120.1"/>
    <property type="molecule type" value="Genomic_DNA"/>
</dbReference>
<evidence type="ECO:0000259" key="1">
    <source>
        <dbReference type="Pfam" id="PF01298"/>
    </source>
</evidence>
<dbReference type="InterPro" id="IPR001677">
    <property type="entry name" value="TbpB_B_D"/>
</dbReference>
<reference evidence="2" key="1">
    <citation type="submission" date="2018-06" db="EMBL/GenBank/DDBJ databases">
        <authorList>
            <person name="Zhirakovskaya E."/>
        </authorList>
    </citation>
    <scope>NUCLEOTIDE SEQUENCE</scope>
</reference>
<dbReference type="InterPro" id="IPR011250">
    <property type="entry name" value="OMP/PagP_B-barrel"/>
</dbReference>